<evidence type="ECO:0000313" key="3">
    <source>
        <dbReference type="Proteomes" id="UP001058267"/>
    </source>
</evidence>
<proteinExistence type="predicted"/>
<gene>
    <name evidence="2" type="ORF">NQ519_15275</name>
</gene>
<keyword evidence="3" id="KW-1185">Reference proteome</keyword>
<evidence type="ECO:0000259" key="1">
    <source>
        <dbReference type="Pfam" id="PF03432"/>
    </source>
</evidence>
<sequence length="363" mass="40912">MIGKIIAGSSFGATVGYVMKEQSRILGFEGIEPPGVQDMVRDFKDQTLLNPRIKNAVGHISLSFSPKDADRLTDPVMAQIAREYMERMGIRNTQFLIVRHTDQAHPHCHIVYNRVGNNGQTILDKNIKIRNSKVCKELTAKYGLYYPRGKEQVRRERLREPDKTKYTIYDAIRGCLPGCKSWGDLEKRLQERGITTTFKYCGNTDRRQGVLFGMSGYTFSGSKIDRAFSFSKLDRHFSQAQRIVTPIVQPRYSAQAIGNLSVAVSHYRSAVTGLFGSRGNSGESVDLGGFGVADGVTLPPGGYCGSIAPEQMQRQIGESHEEHIARVTALIRQATEAMLVEQMERSRRIREQRTKKRQIKIHR</sequence>
<dbReference type="RefSeq" id="WP_019150286.1">
    <property type="nucleotide sequence ID" value="NZ_CP102252.1"/>
</dbReference>
<reference evidence="2" key="1">
    <citation type="journal article" date="2022" name="Cell">
        <title>Design, construction, and in vivo augmentation of a complex gut microbiome.</title>
        <authorList>
            <person name="Cheng A.G."/>
            <person name="Ho P.Y."/>
            <person name="Aranda-Diaz A."/>
            <person name="Jain S."/>
            <person name="Yu F.B."/>
            <person name="Meng X."/>
            <person name="Wang M."/>
            <person name="Iakiviak M."/>
            <person name="Nagashima K."/>
            <person name="Zhao A."/>
            <person name="Murugkar P."/>
            <person name="Patil A."/>
            <person name="Atabakhsh K."/>
            <person name="Weakley A."/>
            <person name="Yan J."/>
            <person name="Brumbaugh A.R."/>
            <person name="Higginbottom S."/>
            <person name="Dimas A."/>
            <person name="Shiver A.L."/>
            <person name="Deutschbauer A."/>
            <person name="Neff N."/>
            <person name="Sonnenburg J.L."/>
            <person name="Huang K.C."/>
            <person name="Fischbach M.A."/>
        </authorList>
    </citation>
    <scope>NUCLEOTIDE SEQUENCE</scope>
    <source>
        <strain evidence="2">JC50</strain>
    </source>
</reference>
<name>A0ABY5V818_9BACT</name>
<dbReference type="Proteomes" id="UP001058267">
    <property type="component" value="Chromosome"/>
</dbReference>
<protein>
    <submittedName>
        <fullName evidence="2">Relaxase/mobilization nuclease domain-containing protein</fullName>
    </submittedName>
</protein>
<evidence type="ECO:0000313" key="2">
    <source>
        <dbReference type="EMBL" id="UWN65079.1"/>
    </source>
</evidence>
<accession>A0ABY5V818</accession>
<dbReference type="InterPro" id="IPR005094">
    <property type="entry name" value="Endonuclease_MobA/VirD2"/>
</dbReference>
<dbReference type="Pfam" id="PF03432">
    <property type="entry name" value="Relaxase"/>
    <property type="match status" value="1"/>
</dbReference>
<dbReference type="EMBL" id="CP102252">
    <property type="protein sequence ID" value="UWN65079.1"/>
    <property type="molecule type" value="Genomic_DNA"/>
</dbReference>
<feature type="domain" description="MobA/VirD2-like nuclease" evidence="1">
    <location>
        <begin position="17"/>
        <end position="144"/>
    </location>
</feature>
<organism evidence="2 3">
    <name type="scientific">Alistipes senegalensis JC50</name>
    <dbReference type="NCBI Taxonomy" id="1033732"/>
    <lineage>
        <taxon>Bacteria</taxon>
        <taxon>Pseudomonadati</taxon>
        <taxon>Bacteroidota</taxon>
        <taxon>Bacteroidia</taxon>
        <taxon>Bacteroidales</taxon>
        <taxon>Rikenellaceae</taxon>
        <taxon>Alistipes</taxon>
    </lineage>
</organism>